<dbReference type="OrthoDB" id="7165362at2"/>
<evidence type="ECO:0000313" key="3">
    <source>
        <dbReference type="Proteomes" id="UP000324536"/>
    </source>
</evidence>
<evidence type="ECO:0000313" key="2">
    <source>
        <dbReference type="EMBL" id="QEO18414.1"/>
    </source>
</evidence>
<gene>
    <name evidence="2" type="ORF">FLP30_12375</name>
</gene>
<dbReference type="AlphaFoldDB" id="A0A5C1YPY2"/>
<dbReference type="InterPro" id="IPR029058">
    <property type="entry name" value="AB_hydrolase_fold"/>
</dbReference>
<dbReference type="RefSeq" id="WP_149280074.1">
    <property type="nucleotide sequence ID" value="NZ_CP043506.1"/>
</dbReference>
<dbReference type="Pfam" id="PF12697">
    <property type="entry name" value="Abhydrolase_6"/>
    <property type="match status" value="1"/>
</dbReference>
<dbReference type="GO" id="GO:0016787">
    <property type="term" value="F:hydrolase activity"/>
    <property type="evidence" value="ECO:0007669"/>
    <property type="project" value="UniProtKB-KW"/>
</dbReference>
<sequence length="228" mass="24472">MPQVCSVFLHGWGFGADFWQPVLDTLNWTNTCAPDLGFVGATGNTAEPTLDRLRQAGRPVLAVGHSLGFLWLAGQAALPAGSMLVGVNAFGRFAAAPDFEQGVPVRVLQRMRRGLAADAVTVVDDFRKRCGASTLPVGVTPHTQALQHGLDLLITGDVRQNLRERAEHVHLLGGRQDGLVPPDMTEASVPHGVPLAWQEGGHLLPQTHPAECAAYLETIRQSMEQHSA</sequence>
<dbReference type="Proteomes" id="UP000324536">
    <property type="component" value="Chromosome"/>
</dbReference>
<dbReference type="KEGG" id="acek:FLP30_12375"/>
<keyword evidence="3" id="KW-1185">Reference proteome</keyword>
<feature type="domain" description="AB hydrolase-1" evidence="1">
    <location>
        <begin position="7"/>
        <end position="214"/>
    </location>
</feature>
<proteinExistence type="predicted"/>
<reference evidence="2 3" key="1">
    <citation type="submission" date="2019-09" db="EMBL/GenBank/DDBJ databases">
        <title>Genome sequencing of strain KACC 21233.</title>
        <authorList>
            <person name="Heo J."/>
            <person name="Kim S.-J."/>
            <person name="Kim J.-S."/>
            <person name="Hong S.-B."/>
            <person name="Kwon S.-W."/>
        </authorList>
    </citation>
    <scope>NUCLEOTIDE SEQUENCE [LARGE SCALE GENOMIC DNA]</scope>
    <source>
        <strain evidence="2 3">KACC 21233</strain>
    </source>
</reference>
<dbReference type="SUPFAM" id="SSF53474">
    <property type="entry name" value="alpha/beta-Hydrolases"/>
    <property type="match status" value="1"/>
</dbReference>
<organism evidence="2 3">
    <name type="scientific">Acetobacter vaccinii</name>
    <dbReference type="NCBI Taxonomy" id="2592655"/>
    <lineage>
        <taxon>Bacteria</taxon>
        <taxon>Pseudomonadati</taxon>
        <taxon>Pseudomonadota</taxon>
        <taxon>Alphaproteobacteria</taxon>
        <taxon>Acetobacterales</taxon>
        <taxon>Acetobacteraceae</taxon>
        <taxon>Acetobacter</taxon>
    </lineage>
</organism>
<dbReference type="EMBL" id="CP043506">
    <property type="protein sequence ID" value="QEO18414.1"/>
    <property type="molecule type" value="Genomic_DNA"/>
</dbReference>
<evidence type="ECO:0000259" key="1">
    <source>
        <dbReference type="Pfam" id="PF12697"/>
    </source>
</evidence>
<accession>A0A5C1YPY2</accession>
<dbReference type="InterPro" id="IPR000073">
    <property type="entry name" value="AB_hydrolase_1"/>
</dbReference>
<protein>
    <submittedName>
        <fullName evidence="2">Alpha/beta fold hydrolase</fullName>
    </submittedName>
</protein>
<keyword evidence="2" id="KW-0378">Hydrolase</keyword>
<dbReference type="Gene3D" id="3.40.50.1820">
    <property type="entry name" value="alpha/beta hydrolase"/>
    <property type="match status" value="1"/>
</dbReference>
<name>A0A5C1YPY2_9PROT</name>